<comment type="subcellular location">
    <subcellularLocation>
        <location evidence="9">Mitochondrion inner membrane</location>
        <topology evidence="9">Single-pass membrane protein</topology>
    </subcellularLocation>
    <subcellularLocation>
        <location evidence="1">Mitochondrion membrane</location>
        <topology evidence="1">Single-pass membrane protein</topology>
    </subcellularLocation>
</comment>
<protein>
    <recommendedName>
        <fullName evidence="3 9">Mitochondrial import inner membrane translocase subunit Tim21</fullName>
    </recommendedName>
</protein>
<evidence type="ECO:0000256" key="7">
    <source>
        <dbReference type="ARBA" id="ARBA00023128"/>
    </source>
</evidence>
<dbReference type="InterPro" id="IPR038552">
    <property type="entry name" value="Tim21_IMS_sf"/>
</dbReference>
<evidence type="ECO:0000256" key="1">
    <source>
        <dbReference type="ARBA" id="ARBA00004304"/>
    </source>
</evidence>
<comment type="function">
    <text evidence="9">Essential component of the TIM23 complex, a complex that mediates the translocation of transit peptide-containing proteins across the mitochondrial inner membrane.</text>
</comment>
<evidence type="ECO:0000256" key="10">
    <source>
        <dbReference type="SAM" id="MobiDB-lite"/>
    </source>
</evidence>
<dbReference type="GO" id="GO:0005744">
    <property type="term" value="C:TIM23 mitochondrial import inner membrane translocase complex"/>
    <property type="evidence" value="ECO:0007669"/>
    <property type="project" value="UniProtKB-UniRule"/>
</dbReference>
<comment type="similarity">
    <text evidence="2 9">Belongs to the TIM21 family.</text>
</comment>
<evidence type="ECO:0000313" key="11">
    <source>
        <dbReference type="EMBL" id="KAK1927509.1"/>
    </source>
</evidence>
<keyword evidence="9" id="KW-0811">Translocation</keyword>
<dbReference type="EMBL" id="JAODAN010000001">
    <property type="protein sequence ID" value="KAK1927509.1"/>
    <property type="molecule type" value="Genomic_DNA"/>
</dbReference>
<dbReference type="PANTHER" id="PTHR13032">
    <property type="entry name" value="MITOCHONDRIAL IMPORT INNER MEMBRANE TRANSLOCASE SUBUNIT TIM21"/>
    <property type="match status" value="1"/>
</dbReference>
<gene>
    <name evidence="11" type="ORF">DB88DRAFT_478267</name>
</gene>
<dbReference type="Proteomes" id="UP001182556">
    <property type="component" value="Unassembled WGS sequence"/>
</dbReference>
<keyword evidence="8 9" id="KW-0472">Membrane</keyword>
<keyword evidence="9" id="KW-0653">Protein transport</keyword>
<name>A0AAD9FWF1_PAPLA</name>
<keyword evidence="9" id="KW-0813">Transport</keyword>
<evidence type="ECO:0000256" key="5">
    <source>
        <dbReference type="ARBA" id="ARBA00022946"/>
    </source>
</evidence>
<comment type="caution">
    <text evidence="11">The sequence shown here is derived from an EMBL/GenBank/DDBJ whole genome shotgun (WGS) entry which is preliminary data.</text>
</comment>
<evidence type="ECO:0000313" key="12">
    <source>
        <dbReference type="Proteomes" id="UP001182556"/>
    </source>
</evidence>
<dbReference type="Gene3D" id="3.10.450.320">
    <property type="entry name" value="Mitochondrial import inner membrane translocase subunit Tim21"/>
    <property type="match status" value="1"/>
</dbReference>
<evidence type="ECO:0000256" key="2">
    <source>
        <dbReference type="ARBA" id="ARBA00010867"/>
    </source>
</evidence>
<dbReference type="AlphaFoldDB" id="A0AAD9FWF1"/>
<dbReference type="GO" id="GO:0030150">
    <property type="term" value="P:protein import into mitochondrial matrix"/>
    <property type="evidence" value="ECO:0007669"/>
    <property type="project" value="UniProtKB-UniRule"/>
</dbReference>
<evidence type="ECO:0000256" key="3">
    <source>
        <dbReference type="ARBA" id="ARBA00020726"/>
    </source>
</evidence>
<evidence type="ECO:0000256" key="9">
    <source>
        <dbReference type="RuleBase" id="RU367142"/>
    </source>
</evidence>
<feature type="compositionally biased region" description="Low complexity" evidence="10">
    <location>
        <begin position="47"/>
        <end position="64"/>
    </location>
</feature>
<sequence>MRGQRFISVIVSTTPRCPRHATALPRYFPPTFTSSTRSYATHRESPRASASGSSSSIHGQTSKSAFDGAETVGPFPLGVGPSGRSKTWKPWKELNVSGKLGRATRQSANLGIILLGGGLFVVLTLSLTTELFASNSPSVLYSSAVDLIRASDALNAHLLPPLKFTHTPHAAAPVRGTTPLSHRLVRHPVSGRDHMILTFYVHGRGRDEPEPMSWAKDAWGYILMYAREAGKYAGFYEEDVIRADVVDKGKEKVVEQVKQVEERGSGWMGKLFGGLSGLRSGESAKTAQRGLPPPGTYTSGEVHGDYVKNANGTYQLLSLIIDVPSSSASYPGRAVVYWSPEADRESLIGKIGARGR</sequence>
<proteinExistence type="inferred from homology"/>
<keyword evidence="9" id="KW-0999">Mitochondrion inner membrane</keyword>
<reference evidence="11" key="1">
    <citation type="submission" date="2023-02" db="EMBL/GenBank/DDBJ databases">
        <title>Identification and recombinant expression of a fungal hydrolase from Papiliotrema laurentii that hydrolyzes apple cutin and clears colloidal polyester polyurethane.</title>
        <authorList>
            <consortium name="DOE Joint Genome Institute"/>
            <person name="Roman V.A."/>
            <person name="Bojanowski C."/>
            <person name="Crable B.R."/>
            <person name="Wagner D.N."/>
            <person name="Hung C.S."/>
            <person name="Nadeau L.J."/>
            <person name="Schratz L."/>
            <person name="Haridas S."/>
            <person name="Pangilinan J."/>
            <person name="Lipzen A."/>
            <person name="Na H."/>
            <person name="Yan M."/>
            <person name="Ng V."/>
            <person name="Grigoriev I.V."/>
            <person name="Spatafora J.W."/>
            <person name="Barlow D."/>
            <person name="Biffinger J."/>
            <person name="Kelley-Loughnane N."/>
            <person name="Varaljay V.A."/>
            <person name="Crookes-Goodson W.J."/>
        </authorList>
    </citation>
    <scope>NUCLEOTIDE SEQUENCE</scope>
    <source>
        <strain evidence="11">5307AH</strain>
    </source>
</reference>
<comment type="subunit">
    <text evidence="9">Component of the TIM23 complex.</text>
</comment>
<accession>A0AAD9FWF1</accession>
<dbReference type="PANTHER" id="PTHR13032:SF6">
    <property type="entry name" value="MITOCHONDRIAL IMPORT INNER MEMBRANE TRANSLOCASE SUBUNIT TIM21"/>
    <property type="match status" value="1"/>
</dbReference>
<keyword evidence="4 9" id="KW-0812">Transmembrane</keyword>
<keyword evidence="5" id="KW-0809">Transit peptide</keyword>
<dbReference type="InterPro" id="IPR013261">
    <property type="entry name" value="Tim21"/>
</dbReference>
<dbReference type="Pfam" id="PF08294">
    <property type="entry name" value="TIM21"/>
    <property type="match status" value="1"/>
</dbReference>
<keyword evidence="6 9" id="KW-1133">Transmembrane helix</keyword>
<feature type="transmembrane region" description="Helical" evidence="9">
    <location>
        <begin position="108"/>
        <end position="127"/>
    </location>
</feature>
<evidence type="ECO:0000256" key="6">
    <source>
        <dbReference type="ARBA" id="ARBA00022989"/>
    </source>
</evidence>
<keyword evidence="7 9" id="KW-0496">Mitochondrion</keyword>
<keyword evidence="12" id="KW-1185">Reference proteome</keyword>
<organism evidence="11 12">
    <name type="scientific">Papiliotrema laurentii</name>
    <name type="common">Cryptococcus laurentii</name>
    <dbReference type="NCBI Taxonomy" id="5418"/>
    <lineage>
        <taxon>Eukaryota</taxon>
        <taxon>Fungi</taxon>
        <taxon>Dikarya</taxon>
        <taxon>Basidiomycota</taxon>
        <taxon>Agaricomycotina</taxon>
        <taxon>Tremellomycetes</taxon>
        <taxon>Tremellales</taxon>
        <taxon>Rhynchogastremaceae</taxon>
        <taxon>Papiliotrema</taxon>
    </lineage>
</organism>
<evidence type="ECO:0000256" key="4">
    <source>
        <dbReference type="ARBA" id="ARBA00022692"/>
    </source>
</evidence>
<evidence type="ECO:0000256" key="8">
    <source>
        <dbReference type="ARBA" id="ARBA00023136"/>
    </source>
</evidence>
<feature type="region of interest" description="Disordered" evidence="10">
    <location>
        <begin position="35"/>
        <end position="64"/>
    </location>
</feature>